<dbReference type="Pfam" id="PF13516">
    <property type="entry name" value="LRR_6"/>
    <property type="match status" value="1"/>
</dbReference>
<keyword evidence="10" id="KW-1185">Reference proteome</keyword>
<dbReference type="EMBL" id="CM018047">
    <property type="protein sequence ID" value="KAA8523478.1"/>
    <property type="molecule type" value="Genomic_DNA"/>
</dbReference>
<evidence type="ECO:0000256" key="3">
    <source>
        <dbReference type="ARBA" id="ARBA00022729"/>
    </source>
</evidence>
<organism evidence="9 10">
    <name type="scientific">Nyssa sinensis</name>
    <dbReference type="NCBI Taxonomy" id="561372"/>
    <lineage>
        <taxon>Eukaryota</taxon>
        <taxon>Viridiplantae</taxon>
        <taxon>Streptophyta</taxon>
        <taxon>Embryophyta</taxon>
        <taxon>Tracheophyta</taxon>
        <taxon>Spermatophyta</taxon>
        <taxon>Magnoliopsida</taxon>
        <taxon>eudicotyledons</taxon>
        <taxon>Gunneridae</taxon>
        <taxon>Pentapetalae</taxon>
        <taxon>asterids</taxon>
        <taxon>Cornales</taxon>
        <taxon>Nyssaceae</taxon>
        <taxon>Nyssa</taxon>
    </lineage>
</organism>
<keyword evidence="5" id="KW-0472">Membrane</keyword>
<dbReference type="Pfam" id="PF00560">
    <property type="entry name" value="LRR_1"/>
    <property type="match status" value="5"/>
</dbReference>
<evidence type="ECO:0000256" key="2">
    <source>
        <dbReference type="ARBA" id="ARBA00022614"/>
    </source>
</evidence>
<evidence type="ECO:0000313" key="9">
    <source>
        <dbReference type="EMBL" id="KAA8523478.1"/>
    </source>
</evidence>
<gene>
    <name evidence="9" type="ORF">F0562_009901</name>
</gene>
<dbReference type="Pfam" id="PF08263">
    <property type="entry name" value="LRRNT_2"/>
    <property type="match status" value="1"/>
</dbReference>
<dbReference type="PANTHER" id="PTHR48007">
    <property type="entry name" value="LEUCINE-RICH REPEAT RECEPTOR-LIKE PROTEIN KINASE PXC1"/>
    <property type="match status" value="1"/>
</dbReference>
<reference evidence="9 10" key="1">
    <citation type="submission" date="2019-09" db="EMBL/GenBank/DDBJ databases">
        <title>A chromosome-level genome assembly of the Chinese tupelo Nyssa sinensis.</title>
        <authorList>
            <person name="Yang X."/>
            <person name="Kang M."/>
            <person name="Yang Y."/>
            <person name="Xiong H."/>
            <person name="Wang M."/>
            <person name="Zhang Z."/>
            <person name="Wang Z."/>
            <person name="Wu H."/>
            <person name="Ma T."/>
            <person name="Liu J."/>
            <person name="Xi Z."/>
        </authorList>
    </citation>
    <scope>NUCLEOTIDE SEQUENCE [LARGE SCALE GENOMIC DNA]</scope>
    <source>
        <strain evidence="9">J267</strain>
        <tissue evidence="9">Leaf</tissue>
    </source>
</reference>
<dbReference type="FunFam" id="3.80.10.10:FF:000041">
    <property type="entry name" value="LRR receptor-like serine/threonine-protein kinase ERECTA"/>
    <property type="match status" value="2"/>
</dbReference>
<feature type="domain" description="Leucine-rich repeat-containing N-terminal plant-type" evidence="8">
    <location>
        <begin position="33"/>
        <end position="73"/>
    </location>
</feature>
<evidence type="ECO:0000313" key="10">
    <source>
        <dbReference type="Proteomes" id="UP000325577"/>
    </source>
</evidence>
<keyword evidence="3 7" id="KW-0732">Signal</keyword>
<dbReference type="AlphaFoldDB" id="A0A5J5A0J9"/>
<evidence type="ECO:0000256" key="5">
    <source>
        <dbReference type="ARBA" id="ARBA00023136"/>
    </source>
</evidence>
<dbReference type="Gene3D" id="3.80.10.10">
    <property type="entry name" value="Ribonuclease Inhibitor"/>
    <property type="match status" value="2"/>
</dbReference>
<sequence length="405" mass="43678">MESICYLTFLVKLVVCSFCFMVLGSDARQLSSQNDVAALMAFKKSSVDADPNGFLNDWSSSSSSPCSWKGVFCALNDGRVTRLDLANAGVIGRLHLSDLMALPSLTQLHLHGNLFSGDLSSTTRFCRFETIDLSANNLSEPLAAQSSLLSCNRLVSLNVSRNSIPGGSLKFGPSLLQLDLSRNRISDSTLLTYTLSNCQNLNLLNFSDNKLTGKLNDTLSSCKNLWDLDLSYNQLSGEIPASFVMDSPASLRVVDLSHNNFTGDVLSLEFGNCRNLSVLNLSHNSLSGTGFPASLANCQLLETLDIGRNALSFRIPGVLLGKLKNLRRLYLDHNHLSGEIPPELGHICGTLEVLDLSGNQFVGGLPSTFALCSSLLSLNLGNNQLSGDFLSTVVSSLPSLRENTS</sequence>
<keyword evidence="2" id="KW-0433">Leucine-rich repeat</keyword>
<name>A0A5J5A0J9_9ASTE</name>
<dbReference type="Proteomes" id="UP000325577">
    <property type="component" value="Linkage Group LG4"/>
</dbReference>
<evidence type="ECO:0000259" key="8">
    <source>
        <dbReference type="Pfam" id="PF08263"/>
    </source>
</evidence>
<comment type="subcellular location">
    <subcellularLocation>
        <location evidence="1">Membrane</location>
    </subcellularLocation>
</comment>
<evidence type="ECO:0000256" key="6">
    <source>
        <dbReference type="ARBA" id="ARBA00023180"/>
    </source>
</evidence>
<evidence type="ECO:0000256" key="7">
    <source>
        <dbReference type="SAM" id="SignalP"/>
    </source>
</evidence>
<dbReference type="InterPro" id="IPR001611">
    <property type="entry name" value="Leu-rich_rpt"/>
</dbReference>
<dbReference type="PANTHER" id="PTHR48007:SF4">
    <property type="entry name" value="LEUCINE-RICH REPEAT RECEPTOR-LIKE PROTEIN KINASE PXC1"/>
    <property type="match status" value="1"/>
</dbReference>
<keyword evidence="4" id="KW-0677">Repeat</keyword>
<dbReference type="SUPFAM" id="SSF52058">
    <property type="entry name" value="L domain-like"/>
    <property type="match status" value="1"/>
</dbReference>
<protein>
    <recommendedName>
        <fullName evidence="8">Leucine-rich repeat-containing N-terminal plant-type domain-containing protein</fullName>
    </recommendedName>
</protein>
<accession>A0A5J5A0J9</accession>
<dbReference type="InterPro" id="IPR013210">
    <property type="entry name" value="LRR_N_plant-typ"/>
</dbReference>
<dbReference type="PRINTS" id="PR00019">
    <property type="entry name" value="LEURICHRPT"/>
</dbReference>
<dbReference type="InterPro" id="IPR046959">
    <property type="entry name" value="PRK1-6/SRF4-like"/>
</dbReference>
<evidence type="ECO:0000256" key="4">
    <source>
        <dbReference type="ARBA" id="ARBA00022737"/>
    </source>
</evidence>
<feature type="chain" id="PRO_5023813471" description="Leucine-rich repeat-containing N-terminal plant-type domain-containing protein" evidence="7">
    <location>
        <begin position="25"/>
        <end position="405"/>
    </location>
</feature>
<keyword evidence="6" id="KW-0325">Glycoprotein</keyword>
<dbReference type="GO" id="GO:0016020">
    <property type="term" value="C:membrane"/>
    <property type="evidence" value="ECO:0007669"/>
    <property type="project" value="UniProtKB-SubCell"/>
</dbReference>
<feature type="signal peptide" evidence="7">
    <location>
        <begin position="1"/>
        <end position="24"/>
    </location>
</feature>
<dbReference type="OrthoDB" id="1738189at2759"/>
<proteinExistence type="predicted"/>
<evidence type="ECO:0000256" key="1">
    <source>
        <dbReference type="ARBA" id="ARBA00004370"/>
    </source>
</evidence>
<dbReference type="InterPro" id="IPR032675">
    <property type="entry name" value="LRR_dom_sf"/>
</dbReference>